<evidence type="ECO:0000256" key="1">
    <source>
        <dbReference type="SAM" id="MobiDB-lite"/>
    </source>
</evidence>
<reference evidence="2" key="1">
    <citation type="submission" date="2014-11" db="EMBL/GenBank/DDBJ databases">
        <authorList>
            <person name="Amaro Gonzalez C."/>
        </authorList>
    </citation>
    <scope>NUCLEOTIDE SEQUENCE</scope>
</reference>
<protein>
    <submittedName>
        <fullName evidence="2">Uncharacterized protein</fullName>
    </submittedName>
</protein>
<dbReference type="AlphaFoldDB" id="A0A0E9T2Y0"/>
<accession>A0A0E9T2Y0</accession>
<name>A0A0E9T2Y0_ANGAN</name>
<feature type="compositionally biased region" description="Basic residues" evidence="1">
    <location>
        <begin position="27"/>
        <end position="36"/>
    </location>
</feature>
<organism evidence="2">
    <name type="scientific">Anguilla anguilla</name>
    <name type="common">European freshwater eel</name>
    <name type="synonym">Muraena anguilla</name>
    <dbReference type="NCBI Taxonomy" id="7936"/>
    <lineage>
        <taxon>Eukaryota</taxon>
        <taxon>Metazoa</taxon>
        <taxon>Chordata</taxon>
        <taxon>Craniata</taxon>
        <taxon>Vertebrata</taxon>
        <taxon>Euteleostomi</taxon>
        <taxon>Actinopterygii</taxon>
        <taxon>Neopterygii</taxon>
        <taxon>Teleostei</taxon>
        <taxon>Anguilliformes</taxon>
        <taxon>Anguillidae</taxon>
        <taxon>Anguilla</taxon>
    </lineage>
</organism>
<proteinExistence type="predicted"/>
<sequence length="52" mass="6123">MRVSQPVLLTDLERQQGEEGGRDRQRERKRGMKKRPPLPFPLLIISLHLQFA</sequence>
<feature type="compositionally biased region" description="Basic and acidic residues" evidence="1">
    <location>
        <begin position="11"/>
        <end position="26"/>
    </location>
</feature>
<reference evidence="2" key="2">
    <citation type="journal article" date="2015" name="Fish Shellfish Immunol.">
        <title>Early steps in the European eel (Anguilla anguilla)-Vibrio vulnificus interaction in the gills: Role of the RtxA13 toxin.</title>
        <authorList>
            <person name="Callol A."/>
            <person name="Pajuelo D."/>
            <person name="Ebbesson L."/>
            <person name="Teles M."/>
            <person name="MacKenzie S."/>
            <person name="Amaro C."/>
        </authorList>
    </citation>
    <scope>NUCLEOTIDE SEQUENCE</scope>
</reference>
<evidence type="ECO:0000313" key="2">
    <source>
        <dbReference type="EMBL" id="JAH47280.1"/>
    </source>
</evidence>
<feature type="region of interest" description="Disordered" evidence="1">
    <location>
        <begin position="1"/>
        <end position="37"/>
    </location>
</feature>
<dbReference type="EMBL" id="GBXM01061297">
    <property type="protein sequence ID" value="JAH47280.1"/>
    <property type="molecule type" value="Transcribed_RNA"/>
</dbReference>